<feature type="non-terminal residue" evidence="2">
    <location>
        <position position="1"/>
    </location>
</feature>
<protein>
    <submittedName>
        <fullName evidence="2">Uncharacterized protein</fullName>
    </submittedName>
</protein>
<reference evidence="2 3" key="1">
    <citation type="journal article" date="2018" name="Front. Plant Sci.">
        <title>Red Clover (Trifolium pratense) and Zigzag Clover (T. medium) - A Picture of Genomic Similarities and Differences.</title>
        <authorList>
            <person name="Dluhosova J."/>
            <person name="Istvanek J."/>
            <person name="Nedelnik J."/>
            <person name="Repkova J."/>
        </authorList>
    </citation>
    <scope>NUCLEOTIDE SEQUENCE [LARGE SCALE GENOMIC DNA]</scope>
    <source>
        <strain evidence="3">cv. 10/8</strain>
        <tissue evidence="2">Leaf</tissue>
    </source>
</reference>
<organism evidence="2 3">
    <name type="scientific">Trifolium medium</name>
    <dbReference type="NCBI Taxonomy" id="97028"/>
    <lineage>
        <taxon>Eukaryota</taxon>
        <taxon>Viridiplantae</taxon>
        <taxon>Streptophyta</taxon>
        <taxon>Embryophyta</taxon>
        <taxon>Tracheophyta</taxon>
        <taxon>Spermatophyta</taxon>
        <taxon>Magnoliopsida</taxon>
        <taxon>eudicotyledons</taxon>
        <taxon>Gunneridae</taxon>
        <taxon>Pentapetalae</taxon>
        <taxon>rosids</taxon>
        <taxon>fabids</taxon>
        <taxon>Fabales</taxon>
        <taxon>Fabaceae</taxon>
        <taxon>Papilionoideae</taxon>
        <taxon>50 kb inversion clade</taxon>
        <taxon>NPAAA clade</taxon>
        <taxon>Hologalegina</taxon>
        <taxon>IRL clade</taxon>
        <taxon>Trifolieae</taxon>
        <taxon>Trifolium</taxon>
    </lineage>
</organism>
<feature type="compositionally biased region" description="Polar residues" evidence="1">
    <location>
        <begin position="34"/>
        <end position="51"/>
    </location>
</feature>
<sequence>GVTGTAVGAFLARCSLISKRHFKSAIARLKTEANNKANVPKSPSMTVPHTTFNDDEEDEKKSVYHVEGEKKSMLGFVTVYCTV</sequence>
<name>A0A392NH19_9FABA</name>
<gene>
    <name evidence="2" type="ORF">A2U01_0019417</name>
</gene>
<dbReference type="AlphaFoldDB" id="A0A392NH19"/>
<evidence type="ECO:0000313" key="3">
    <source>
        <dbReference type="Proteomes" id="UP000265520"/>
    </source>
</evidence>
<keyword evidence="3" id="KW-1185">Reference proteome</keyword>
<comment type="caution">
    <text evidence="2">The sequence shown here is derived from an EMBL/GenBank/DDBJ whole genome shotgun (WGS) entry which is preliminary data.</text>
</comment>
<accession>A0A392NH19</accession>
<dbReference type="EMBL" id="LXQA010037524">
    <property type="protein sequence ID" value="MCH98415.1"/>
    <property type="molecule type" value="Genomic_DNA"/>
</dbReference>
<evidence type="ECO:0000256" key="1">
    <source>
        <dbReference type="SAM" id="MobiDB-lite"/>
    </source>
</evidence>
<feature type="region of interest" description="Disordered" evidence="1">
    <location>
        <begin position="34"/>
        <end position="59"/>
    </location>
</feature>
<evidence type="ECO:0000313" key="2">
    <source>
        <dbReference type="EMBL" id="MCH98415.1"/>
    </source>
</evidence>
<dbReference type="Proteomes" id="UP000265520">
    <property type="component" value="Unassembled WGS sequence"/>
</dbReference>
<proteinExistence type="predicted"/>